<evidence type="ECO:0000256" key="13">
    <source>
        <dbReference type="PIRSR" id="PIRSR602081-2"/>
    </source>
</evidence>
<feature type="site" description="Electron transfer via tryptophanyl radical" evidence="13">
    <location>
        <position position="310"/>
    </location>
</feature>
<sequence>MIVVWFRRDLRTLDHMALKAALETGSPVVACFVATPEQWQSHHMAPIQADLIARRLEYLEQELAQLNIPLLYREVADFKAVPDLMLRWTNMLEATSVVAVKHYEVNEQALDEDVAKALSSRGTRLDLVEDKCIQPPKYVLNKQGDYFKVFTPFKRAWLKSLVLSPIYQPAAQTPLDDDVLSILKEEQYHSGVAFTYPRESSDAWKVSTTEIIEQLRSFVWQRSEAYQTQRDFPAIEGTSQLSPYLAIGALSARQCLARLCNEMPPEELTDGKATWLSELIWREFYQHLLVFEPKLVKGEGFIPWESRIQWSYDQEAFERWKNGTTGYPIVDAAMRQLNQTGWMHNRLRMIVASFLTKDLHIDWRWGEQYFMTKLVDGDFAANNGGWQWSASTGCDGQPYFRIFNPISQGEKFDPEGHFVRKWVPEIQSVPNKFIHNPWLWSGFMTLDYFKPMVDHKAEREITLQLFKNAKE</sequence>
<gene>
    <name evidence="16" type="primary">phr</name>
    <name evidence="16" type="ORF">VAZ01S_014_00180</name>
</gene>
<name>U3ALS4_9VIBR</name>
<proteinExistence type="inferred from homology"/>
<comment type="similarity">
    <text evidence="2">Belongs to the DNA photolyase class-1 family.</text>
</comment>
<dbReference type="GO" id="GO:0071949">
    <property type="term" value="F:FAD binding"/>
    <property type="evidence" value="ECO:0007669"/>
    <property type="project" value="TreeGrafter"/>
</dbReference>
<reference evidence="16 17" key="1">
    <citation type="submission" date="2013-09" db="EMBL/GenBank/DDBJ databases">
        <title>Whole genome shotgun sequence of Vibrio azureus NBRC 104587.</title>
        <authorList>
            <person name="Isaki S."/>
            <person name="Hosoyama A."/>
            <person name="Numata M."/>
            <person name="Hashimoto M."/>
            <person name="Hosoyama Y."/>
            <person name="Tsuchikane K."/>
            <person name="Noguchi M."/>
            <person name="Hirakata S."/>
            <person name="Ichikawa N."/>
            <person name="Ohji S."/>
            <person name="Yamazoe A."/>
            <person name="Fujita N."/>
        </authorList>
    </citation>
    <scope>NUCLEOTIDE SEQUENCE [LARGE SCALE GENOMIC DNA]</scope>
    <source>
        <strain evidence="16 17">NBRC 104587</strain>
    </source>
</reference>
<dbReference type="PROSITE" id="PS51645">
    <property type="entry name" value="PHR_CRY_ALPHA_BETA"/>
    <property type="match status" value="1"/>
</dbReference>
<evidence type="ECO:0000256" key="3">
    <source>
        <dbReference type="ARBA" id="ARBA00013149"/>
    </source>
</evidence>
<evidence type="ECO:0000256" key="11">
    <source>
        <dbReference type="ARBA" id="ARBA00083107"/>
    </source>
</evidence>
<dbReference type="AlphaFoldDB" id="U3ALS4"/>
<keyword evidence="6 12" id="KW-0274">FAD</keyword>
<dbReference type="Gene3D" id="1.25.40.80">
    <property type="match status" value="1"/>
</dbReference>
<dbReference type="PANTHER" id="PTHR11455:SF9">
    <property type="entry name" value="CRYPTOCHROME CIRCADIAN CLOCK 5 ISOFORM X1"/>
    <property type="match status" value="1"/>
</dbReference>
<keyword evidence="16" id="KW-0456">Lyase</keyword>
<comment type="similarity">
    <text evidence="14">Belongs to the DNA photolyase family.</text>
</comment>
<evidence type="ECO:0000256" key="7">
    <source>
        <dbReference type="ARBA" id="ARBA00022991"/>
    </source>
</evidence>
<feature type="binding site" evidence="12">
    <location>
        <begin position="238"/>
        <end position="242"/>
    </location>
    <ligand>
        <name>FAD</name>
        <dbReference type="ChEBI" id="CHEBI:57692"/>
    </ligand>
</feature>
<evidence type="ECO:0000259" key="15">
    <source>
        <dbReference type="PROSITE" id="PS51645"/>
    </source>
</evidence>
<dbReference type="Pfam" id="PF00875">
    <property type="entry name" value="DNA_photolyase"/>
    <property type="match status" value="1"/>
</dbReference>
<dbReference type="SUPFAM" id="SSF48173">
    <property type="entry name" value="Cryptochrome/photolyase FAD-binding domain"/>
    <property type="match status" value="1"/>
</dbReference>
<dbReference type="Pfam" id="PF03441">
    <property type="entry name" value="FAD_binding_7"/>
    <property type="match status" value="1"/>
</dbReference>
<dbReference type="GO" id="GO:0003904">
    <property type="term" value="F:deoxyribodipyrimidine photo-lyase activity"/>
    <property type="evidence" value="ECO:0007669"/>
    <property type="project" value="UniProtKB-EC"/>
</dbReference>
<comment type="cofactor">
    <cofactor evidence="1">
        <name>(6R)-5,10-methylene-5,6,7,8-tetrahydrofolate</name>
        <dbReference type="ChEBI" id="CHEBI:15636"/>
    </cofactor>
</comment>
<feature type="binding site" evidence="12">
    <location>
        <begin position="376"/>
        <end position="378"/>
    </location>
    <ligand>
        <name>FAD</name>
        <dbReference type="ChEBI" id="CHEBI:57692"/>
    </ligand>
</feature>
<dbReference type="STRING" id="1219077.VAZ01S_014_00180"/>
<keyword evidence="5 12" id="KW-0285">Flavoprotein</keyword>
<evidence type="ECO:0000256" key="5">
    <source>
        <dbReference type="ARBA" id="ARBA00022630"/>
    </source>
</evidence>
<dbReference type="InterPro" id="IPR005101">
    <property type="entry name" value="Cryptochr/Photolyase_FAD-bd"/>
</dbReference>
<evidence type="ECO:0000313" key="17">
    <source>
        <dbReference type="Proteomes" id="UP000016567"/>
    </source>
</evidence>
<dbReference type="FunFam" id="1.10.579.10:FF:000003">
    <property type="entry name" value="Deoxyribodipyrimidine photo-lyase"/>
    <property type="match status" value="1"/>
</dbReference>
<dbReference type="Gene3D" id="3.40.50.620">
    <property type="entry name" value="HUPs"/>
    <property type="match status" value="1"/>
</dbReference>
<dbReference type="InterPro" id="IPR014729">
    <property type="entry name" value="Rossmann-like_a/b/a_fold"/>
</dbReference>
<dbReference type="InterPro" id="IPR036155">
    <property type="entry name" value="Crypto/Photolyase_N_sf"/>
</dbReference>
<evidence type="ECO:0000256" key="1">
    <source>
        <dbReference type="ARBA" id="ARBA00001932"/>
    </source>
</evidence>
<dbReference type="InterPro" id="IPR036134">
    <property type="entry name" value="Crypto/Photolyase_FAD-like_sf"/>
</dbReference>
<feature type="site" description="Electron transfer via tryptophanyl radical" evidence="13">
    <location>
        <position position="363"/>
    </location>
</feature>
<protein>
    <recommendedName>
        <fullName evidence="4">Deoxyribodipyrimidine photo-lyase</fullName>
        <ecNumber evidence="3">4.1.99.3</ecNumber>
    </recommendedName>
    <alternativeName>
        <fullName evidence="8">DNA photolyase</fullName>
    </alternativeName>
    <alternativeName>
        <fullName evidence="11">Photoreactivating enzyme</fullName>
    </alternativeName>
</protein>
<dbReference type="OrthoDB" id="9772484at2"/>
<feature type="site" description="Electron transfer via tryptophanyl radical" evidence="13">
    <location>
        <position position="386"/>
    </location>
</feature>
<feature type="domain" description="Photolyase/cryptochrome alpha/beta" evidence="15">
    <location>
        <begin position="1"/>
        <end position="133"/>
    </location>
</feature>
<dbReference type="GO" id="GO:0000719">
    <property type="term" value="P:photoreactive repair"/>
    <property type="evidence" value="ECO:0007669"/>
    <property type="project" value="UniProtKB-ARBA"/>
</dbReference>
<dbReference type="InterPro" id="IPR002081">
    <property type="entry name" value="Cryptochrome/DNA_photolyase_1"/>
</dbReference>
<dbReference type="RefSeq" id="WP_021708510.1">
    <property type="nucleotide sequence ID" value="NZ_BAOB01000069.1"/>
</dbReference>
<comment type="caution">
    <text evidence="16">The sequence shown here is derived from an EMBL/GenBank/DDBJ whole genome shotgun (WGS) entry which is preliminary data.</text>
</comment>
<dbReference type="EMBL" id="BATL01000014">
    <property type="protein sequence ID" value="GAD74730.1"/>
    <property type="molecule type" value="Genomic_DNA"/>
</dbReference>
<evidence type="ECO:0000256" key="8">
    <source>
        <dbReference type="ARBA" id="ARBA00031671"/>
    </source>
</evidence>
<keyword evidence="17" id="KW-1185">Reference proteome</keyword>
<evidence type="ECO:0000256" key="4">
    <source>
        <dbReference type="ARBA" id="ARBA00014046"/>
    </source>
</evidence>
<comment type="function">
    <text evidence="10">Involved in repair of UV radiation-induced DNA damage. Catalyzes the light-dependent monomerization (300-600 nm) of cyclobutyl pyrimidine dimers (in cis-syn configuration), which are formed between adjacent bases on the same DNA strand upon exposure to ultraviolet radiation.</text>
</comment>
<evidence type="ECO:0000313" key="16">
    <source>
        <dbReference type="EMBL" id="GAD74730.1"/>
    </source>
</evidence>
<dbReference type="EC" id="4.1.99.3" evidence="3"/>
<evidence type="ECO:0000256" key="9">
    <source>
        <dbReference type="ARBA" id="ARBA00033999"/>
    </source>
</evidence>
<dbReference type="PROSITE" id="PS00691">
    <property type="entry name" value="DNA_PHOTOLYASES_1_2"/>
    <property type="match status" value="1"/>
</dbReference>
<evidence type="ECO:0000256" key="14">
    <source>
        <dbReference type="RuleBase" id="RU004182"/>
    </source>
</evidence>
<dbReference type="Gene3D" id="1.10.579.10">
    <property type="entry name" value="DNA Cyclobutane Dipyrimidine Photolyase, subunit A, domain 3"/>
    <property type="match status" value="1"/>
</dbReference>
<dbReference type="PRINTS" id="PR00147">
    <property type="entry name" value="DNAPHOTLYASE"/>
</dbReference>
<dbReference type="NCBIfam" id="NF007955">
    <property type="entry name" value="PRK10674.1"/>
    <property type="match status" value="1"/>
</dbReference>
<evidence type="ECO:0000256" key="2">
    <source>
        <dbReference type="ARBA" id="ARBA00005862"/>
    </source>
</evidence>
<feature type="binding site" evidence="12">
    <location>
        <position position="226"/>
    </location>
    <ligand>
        <name>FAD</name>
        <dbReference type="ChEBI" id="CHEBI:57692"/>
    </ligand>
</feature>
<dbReference type="PROSITE" id="PS00394">
    <property type="entry name" value="DNA_PHOTOLYASES_1_1"/>
    <property type="match status" value="1"/>
</dbReference>
<dbReference type="InterPro" id="IPR018394">
    <property type="entry name" value="DNA_photolyase_1_CS_C"/>
</dbReference>
<evidence type="ECO:0000256" key="10">
    <source>
        <dbReference type="ARBA" id="ARBA00059220"/>
    </source>
</evidence>
<dbReference type="SUPFAM" id="SSF52425">
    <property type="entry name" value="Cryptochrome/photolyase, N-terminal domain"/>
    <property type="match status" value="1"/>
</dbReference>
<dbReference type="Proteomes" id="UP000016567">
    <property type="component" value="Unassembled WGS sequence"/>
</dbReference>
<evidence type="ECO:0000256" key="6">
    <source>
        <dbReference type="ARBA" id="ARBA00022827"/>
    </source>
</evidence>
<dbReference type="InterPro" id="IPR006050">
    <property type="entry name" value="DNA_photolyase_N"/>
</dbReference>
<feature type="binding site" evidence="12">
    <location>
        <position position="275"/>
    </location>
    <ligand>
        <name>FAD</name>
        <dbReference type="ChEBI" id="CHEBI:57692"/>
    </ligand>
</feature>
<comment type="catalytic activity">
    <reaction evidence="9">
        <text>cyclobutadipyrimidine (in DNA) = 2 pyrimidine residues (in DNA).</text>
        <dbReference type="EC" id="4.1.99.3"/>
    </reaction>
</comment>
<accession>U3ALS4</accession>
<dbReference type="GO" id="GO:0003677">
    <property type="term" value="F:DNA binding"/>
    <property type="evidence" value="ECO:0007669"/>
    <property type="project" value="TreeGrafter"/>
</dbReference>
<comment type="cofactor">
    <cofactor evidence="12">
        <name>FAD</name>
        <dbReference type="ChEBI" id="CHEBI:57692"/>
    </cofactor>
    <text evidence="12">Binds 1 FAD per subunit.</text>
</comment>
<evidence type="ECO:0000256" key="12">
    <source>
        <dbReference type="PIRSR" id="PIRSR602081-1"/>
    </source>
</evidence>
<keyword evidence="7 14" id="KW-0157">Chromophore</keyword>
<dbReference type="GO" id="GO:0009416">
    <property type="term" value="P:response to light stimulus"/>
    <property type="evidence" value="ECO:0007669"/>
    <property type="project" value="TreeGrafter"/>
</dbReference>
<dbReference type="PANTHER" id="PTHR11455">
    <property type="entry name" value="CRYPTOCHROME"/>
    <property type="match status" value="1"/>
</dbReference>
<feature type="binding site" evidence="12">
    <location>
        <begin position="278"/>
        <end position="285"/>
    </location>
    <ligand>
        <name>FAD</name>
        <dbReference type="ChEBI" id="CHEBI:57692"/>
    </ligand>
</feature>
<dbReference type="eggNOG" id="COG0415">
    <property type="taxonomic scope" value="Bacteria"/>
</dbReference>
<organism evidence="16 17">
    <name type="scientific">Vibrio azureus NBRC 104587</name>
    <dbReference type="NCBI Taxonomy" id="1219077"/>
    <lineage>
        <taxon>Bacteria</taxon>
        <taxon>Pseudomonadati</taxon>
        <taxon>Pseudomonadota</taxon>
        <taxon>Gammaproteobacteria</taxon>
        <taxon>Vibrionales</taxon>
        <taxon>Vibrionaceae</taxon>
        <taxon>Vibrio</taxon>
    </lineage>
</organism>